<dbReference type="PANTHER" id="PTHR30055">
    <property type="entry name" value="HTH-TYPE TRANSCRIPTIONAL REGULATOR RUTR"/>
    <property type="match status" value="1"/>
</dbReference>
<dbReference type="InterPro" id="IPR009057">
    <property type="entry name" value="Homeodomain-like_sf"/>
</dbReference>
<dbReference type="Pfam" id="PF00440">
    <property type="entry name" value="TetR_N"/>
    <property type="match status" value="1"/>
</dbReference>
<feature type="domain" description="HTH tetR-type" evidence="4">
    <location>
        <begin position="59"/>
        <end position="119"/>
    </location>
</feature>
<dbReference type="PRINTS" id="PR00455">
    <property type="entry name" value="HTHTETR"/>
</dbReference>
<dbReference type="GO" id="GO:0003700">
    <property type="term" value="F:DNA-binding transcription factor activity"/>
    <property type="evidence" value="ECO:0007669"/>
    <property type="project" value="TreeGrafter"/>
</dbReference>
<dbReference type="PROSITE" id="PS50977">
    <property type="entry name" value="HTH_TETR_2"/>
    <property type="match status" value="1"/>
</dbReference>
<evidence type="ECO:0000313" key="5">
    <source>
        <dbReference type="EMBL" id="GLK06608.1"/>
    </source>
</evidence>
<dbReference type="PANTHER" id="PTHR30055:SF235">
    <property type="entry name" value="TRANSCRIPTIONAL REGULATORY PROTEIN"/>
    <property type="match status" value="1"/>
</dbReference>
<accession>A0A9W6HW15</accession>
<evidence type="ECO:0000256" key="3">
    <source>
        <dbReference type="SAM" id="MobiDB-lite"/>
    </source>
</evidence>
<keyword evidence="1 2" id="KW-0238">DNA-binding</keyword>
<protein>
    <submittedName>
        <fullName evidence="5">TetR family transcriptional regulator</fullName>
    </submittedName>
</protein>
<dbReference type="SUPFAM" id="SSF46689">
    <property type="entry name" value="Homeodomain-like"/>
    <property type="match status" value="1"/>
</dbReference>
<dbReference type="InterPro" id="IPR050109">
    <property type="entry name" value="HTH-type_TetR-like_transc_reg"/>
</dbReference>
<dbReference type="Proteomes" id="UP001143474">
    <property type="component" value="Unassembled WGS sequence"/>
</dbReference>
<dbReference type="SUPFAM" id="SSF48498">
    <property type="entry name" value="Tetracyclin repressor-like, C-terminal domain"/>
    <property type="match status" value="1"/>
</dbReference>
<dbReference type="Pfam" id="PF17920">
    <property type="entry name" value="TetR_C_16"/>
    <property type="match status" value="1"/>
</dbReference>
<dbReference type="EMBL" id="BSEV01000001">
    <property type="protein sequence ID" value="GLK06608.1"/>
    <property type="molecule type" value="Genomic_DNA"/>
</dbReference>
<comment type="caution">
    <text evidence="5">The sequence shown here is derived from an EMBL/GenBank/DDBJ whole genome shotgun (WGS) entry which is preliminary data.</text>
</comment>
<feature type="DNA-binding region" description="H-T-H motif" evidence="2">
    <location>
        <begin position="82"/>
        <end position="101"/>
    </location>
</feature>
<evidence type="ECO:0000256" key="2">
    <source>
        <dbReference type="PROSITE-ProRule" id="PRU00335"/>
    </source>
</evidence>
<sequence>MTGQSLGEQPLADSQAGRPLAESQAGQSPGKRSPGGGERSVGEGGAEGRRRPGRRPGSADTRGEILSAARETFAEKGFDKATVRGIARRAGVDPALVHHYFASKEGMFVAAMELPINPENVIPTLLAGPREEVGERLTRFVLTMTSEASARQPVLALVRTAMTNERMVVTIREFMTHALLDRVAGALGIPTIRMELAFAQLFGTVLVRYVLQLEPLASVGIEELVELLAPVIQRHIDGPS</sequence>
<evidence type="ECO:0000256" key="1">
    <source>
        <dbReference type="ARBA" id="ARBA00023125"/>
    </source>
</evidence>
<evidence type="ECO:0000259" key="4">
    <source>
        <dbReference type="PROSITE" id="PS50977"/>
    </source>
</evidence>
<reference evidence="5" key="1">
    <citation type="journal article" date="2014" name="Int. J. Syst. Evol. Microbiol.">
        <title>Complete genome sequence of Corynebacterium casei LMG S-19264T (=DSM 44701T), isolated from a smear-ripened cheese.</title>
        <authorList>
            <consortium name="US DOE Joint Genome Institute (JGI-PGF)"/>
            <person name="Walter F."/>
            <person name="Albersmeier A."/>
            <person name="Kalinowski J."/>
            <person name="Ruckert C."/>
        </authorList>
    </citation>
    <scope>NUCLEOTIDE SEQUENCE</scope>
    <source>
        <strain evidence="5">VKM Ac-2007</strain>
    </source>
</reference>
<proteinExistence type="predicted"/>
<feature type="region of interest" description="Disordered" evidence="3">
    <location>
        <begin position="1"/>
        <end position="62"/>
    </location>
</feature>
<organism evidence="5 6">
    <name type="scientific">Streptosporangium carneum</name>
    <dbReference type="NCBI Taxonomy" id="47481"/>
    <lineage>
        <taxon>Bacteria</taxon>
        <taxon>Bacillati</taxon>
        <taxon>Actinomycetota</taxon>
        <taxon>Actinomycetes</taxon>
        <taxon>Streptosporangiales</taxon>
        <taxon>Streptosporangiaceae</taxon>
        <taxon>Streptosporangium</taxon>
    </lineage>
</organism>
<reference evidence="5" key="2">
    <citation type="submission" date="2023-01" db="EMBL/GenBank/DDBJ databases">
        <authorList>
            <person name="Sun Q."/>
            <person name="Evtushenko L."/>
        </authorList>
    </citation>
    <scope>NUCLEOTIDE SEQUENCE</scope>
    <source>
        <strain evidence="5">VKM Ac-2007</strain>
    </source>
</reference>
<keyword evidence="6" id="KW-1185">Reference proteome</keyword>
<feature type="compositionally biased region" description="Gly residues" evidence="3">
    <location>
        <begin position="33"/>
        <end position="45"/>
    </location>
</feature>
<evidence type="ECO:0000313" key="6">
    <source>
        <dbReference type="Proteomes" id="UP001143474"/>
    </source>
</evidence>
<name>A0A9W6HW15_9ACTN</name>
<dbReference type="Gene3D" id="1.10.357.10">
    <property type="entry name" value="Tetracycline Repressor, domain 2"/>
    <property type="match status" value="1"/>
</dbReference>
<dbReference type="Gene3D" id="1.10.10.60">
    <property type="entry name" value="Homeodomain-like"/>
    <property type="match status" value="1"/>
</dbReference>
<dbReference type="GO" id="GO:0000976">
    <property type="term" value="F:transcription cis-regulatory region binding"/>
    <property type="evidence" value="ECO:0007669"/>
    <property type="project" value="TreeGrafter"/>
</dbReference>
<gene>
    <name evidence="5" type="ORF">GCM10017600_00130</name>
</gene>
<dbReference type="RefSeq" id="WP_271215215.1">
    <property type="nucleotide sequence ID" value="NZ_BAAAVD010000021.1"/>
</dbReference>
<dbReference type="InterPro" id="IPR001647">
    <property type="entry name" value="HTH_TetR"/>
</dbReference>
<dbReference type="InterPro" id="IPR036271">
    <property type="entry name" value="Tet_transcr_reg_TetR-rel_C_sf"/>
</dbReference>
<dbReference type="InterPro" id="IPR041678">
    <property type="entry name" value="TetR_C_16"/>
</dbReference>
<dbReference type="AlphaFoldDB" id="A0A9W6HW15"/>